<comment type="function">
    <text evidence="10">Acts as a component of the essential kinetochore-associated NDC80 complex, which is required for chromosome segregation and spindle checkpoint activity.</text>
</comment>
<evidence type="ECO:0000256" key="1">
    <source>
        <dbReference type="ARBA" id="ARBA00007050"/>
    </source>
</evidence>
<evidence type="ECO:0000256" key="5">
    <source>
        <dbReference type="ARBA" id="ARBA00022838"/>
    </source>
</evidence>
<comment type="subcellular location">
    <subcellularLocation>
        <location evidence="10">Chromosome</location>
        <location evidence="10">Centromere</location>
        <location evidence="10">Kinetochore</location>
    </subcellularLocation>
    <subcellularLocation>
        <location evidence="10">Nucleus</location>
    </subcellularLocation>
</comment>
<evidence type="ECO:0000256" key="3">
    <source>
        <dbReference type="ARBA" id="ARBA00022618"/>
    </source>
</evidence>
<dbReference type="InterPro" id="IPR055260">
    <property type="entry name" value="Ndc80_CH"/>
</dbReference>
<evidence type="ECO:0000256" key="2">
    <source>
        <dbReference type="ARBA" id="ARBA00022454"/>
    </source>
</evidence>
<dbReference type="STRING" id="318479.A0A3P7PNA7"/>
<dbReference type="Proteomes" id="UP000274756">
    <property type="component" value="Unassembled WGS sequence"/>
</dbReference>
<dbReference type="PANTHER" id="PTHR10643">
    <property type="entry name" value="KINETOCHORE PROTEIN NDC80"/>
    <property type="match status" value="1"/>
</dbReference>
<evidence type="ECO:0000256" key="8">
    <source>
        <dbReference type="ARBA" id="ARBA00023306"/>
    </source>
</evidence>
<keyword evidence="7 10" id="KW-0539">Nucleus</keyword>
<evidence type="ECO:0000313" key="13">
    <source>
        <dbReference type="EMBL" id="VDN51763.1"/>
    </source>
</evidence>
<keyword evidence="6 11" id="KW-0175">Coiled coil</keyword>
<keyword evidence="2 10" id="KW-0158">Chromosome</keyword>
<keyword evidence="14" id="KW-1185">Reference proteome</keyword>
<evidence type="ECO:0000256" key="7">
    <source>
        <dbReference type="ARBA" id="ARBA00023242"/>
    </source>
</evidence>
<proteinExistence type="inferred from homology"/>
<comment type="subunit">
    <text evidence="10">Component of the NDC80 complex.</text>
</comment>
<dbReference type="EMBL" id="UYYG01000030">
    <property type="protein sequence ID" value="VDN51763.1"/>
    <property type="molecule type" value="Genomic_DNA"/>
</dbReference>
<dbReference type="InterPro" id="IPR005550">
    <property type="entry name" value="Kinetochore_Ndc80"/>
</dbReference>
<feature type="coiled-coil region" evidence="11">
    <location>
        <begin position="84"/>
        <end position="125"/>
    </location>
</feature>
<dbReference type="AlphaFoldDB" id="A0A3P7PNA7"/>
<accession>A0A3P7PNA7</accession>
<evidence type="ECO:0000256" key="4">
    <source>
        <dbReference type="ARBA" id="ARBA00022776"/>
    </source>
</evidence>
<evidence type="ECO:0000256" key="6">
    <source>
        <dbReference type="ARBA" id="ARBA00023054"/>
    </source>
</evidence>
<protein>
    <recommendedName>
        <fullName evidence="10">Kinetochore protein NDC80</fullName>
    </recommendedName>
</protein>
<sequence>MINSGYQFSSNDALRNVTRKEFGAMFEFIVQQLDPNYKLNGKLEEIPKFFHDFGYPVVIKLSTMQTIGAAHTMPHLYGALSWLIDAIEENLEMLKREMEDQKLDLEKLQNLNDHLNENCQQLQMKKV</sequence>
<feature type="domain" description="Kinetochore protein Ndc80 CH" evidence="12">
    <location>
        <begin position="10"/>
        <end position="88"/>
    </location>
</feature>
<comment type="similarity">
    <text evidence="1 10">Belongs to the NDC80/HEC1 family.</text>
</comment>
<keyword evidence="3 10" id="KW-0132">Cell division</keyword>
<keyword evidence="8 10" id="KW-0131">Cell cycle</keyword>
<evidence type="ECO:0000256" key="10">
    <source>
        <dbReference type="RuleBase" id="RU368072"/>
    </source>
</evidence>
<dbReference type="OrthoDB" id="7459479at2759"/>
<dbReference type="InterPro" id="IPR038273">
    <property type="entry name" value="Ndc80_sf"/>
</dbReference>
<evidence type="ECO:0000256" key="11">
    <source>
        <dbReference type="SAM" id="Coils"/>
    </source>
</evidence>
<dbReference type="GO" id="GO:0051315">
    <property type="term" value="P:attachment of mitotic spindle microtubules to kinetochore"/>
    <property type="evidence" value="ECO:0007669"/>
    <property type="project" value="UniProtKB-UniRule"/>
</dbReference>
<reference evidence="13 14" key="1">
    <citation type="submission" date="2018-11" db="EMBL/GenBank/DDBJ databases">
        <authorList>
            <consortium name="Pathogen Informatics"/>
        </authorList>
    </citation>
    <scope>NUCLEOTIDE SEQUENCE [LARGE SCALE GENOMIC DNA]</scope>
</reference>
<dbReference type="GO" id="GO:0005634">
    <property type="term" value="C:nucleus"/>
    <property type="evidence" value="ECO:0007669"/>
    <property type="project" value="UniProtKB-SubCell"/>
</dbReference>
<dbReference type="GO" id="GO:0031262">
    <property type="term" value="C:Ndc80 complex"/>
    <property type="evidence" value="ECO:0007669"/>
    <property type="project" value="UniProtKB-UniRule"/>
</dbReference>
<keyword evidence="4 10" id="KW-0498">Mitosis</keyword>
<organism evidence="13 14">
    <name type="scientific">Dracunculus medinensis</name>
    <name type="common">Guinea worm</name>
    <dbReference type="NCBI Taxonomy" id="318479"/>
    <lineage>
        <taxon>Eukaryota</taxon>
        <taxon>Metazoa</taxon>
        <taxon>Ecdysozoa</taxon>
        <taxon>Nematoda</taxon>
        <taxon>Chromadorea</taxon>
        <taxon>Rhabditida</taxon>
        <taxon>Spirurina</taxon>
        <taxon>Dracunculoidea</taxon>
        <taxon>Dracunculidae</taxon>
        <taxon>Dracunculus</taxon>
    </lineage>
</organism>
<name>A0A3P7PNA7_DRAME</name>
<dbReference type="GO" id="GO:0051301">
    <property type="term" value="P:cell division"/>
    <property type="evidence" value="ECO:0007669"/>
    <property type="project" value="UniProtKB-UniRule"/>
</dbReference>
<evidence type="ECO:0000259" key="12">
    <source>
        <dbReference type="Pfam" id="PF03801"/>
    </source>
</evidence>
<dbReference type="PANTHER" id="PTHR10643:SF2">
    <property type="entry name" value="KINETOCHORE PROTEIN NDC80 HOMOLOG"/>
    <property type="match status" value="1"/>
</dbReference>
<keyword evidence="5 10" id="KW-0995">Kinetochore</keyword>
<evidence type="ECO:0000313" key="14">
    <source>
        <dbReference type="Proteomes" id="UP000274756"/>
    </source>
</evidence>
<dbReference type="Pfam" id="PF03801">
    <property type="entry name" value="Ndc80_HEC"/>
    <property type="match status" value="1"/>
</dbReference>
<keyword evidence="9 10" id="KW-0137">Centromere</keyword>
<gene>
    <name evidence="13" type="ORF">DME_LOCUS1736</name>
</gene>
<evidence type="ECO:0000256" key="9">
    <source>
        <dbReference type="ARBA" id="ARBA00023328"/>
    </source>
</evidence>
<dbReference type="Gene3D" id="1.10.418.30">
    <property type="entry name" value="Ncd80 complex, Ncd80 subunit"/>
    <property type="match status" value="1"/>
</dbReference>